<dbReference type="Proteomes" id="UP000316079">
    <property type="component" value="Unassembled WGS sequence"/>
</dbReference>
<dbReference type="AlphaFoldDB" id="A0A553RAW5"/>
<keyword evidence="2" id="KW-1185">Reference proteome</keyword>
<reference evidence="1 2" key="1">
    <citation type="journal article" date="2019" name="Sci. Data">
        <title>Hybrid genome assembly and annotation of Danionella translucida.</title>
        <authorList>
            <person name="Kadobianskyi M."/>
            <person name="Schulze L."/>
            <person name="Schuelke M."/>
            <person name="Judkewitz B."/>
        </authorList>
    </citation>
    <scope>NUCLEOTIDE SEQUENCE [LARGE SCALE GENOMIC DNA]</scope>
    <source>
        <strain evidence="1 2">Bolton</strain>
    </source>
</reference>
<organism evidence="1 2">
    <name type="scientific">Danionella cerebrum</name>
    <dbReference type="NCBI Taxonomy" id="2873325"/>
    <lineage>
        <taxon>Eukaryota</taxon>
        <taxon>Metazoa</taxon>
        <taxon>Chordata</taxon>
        <taxon>Craniata</taxon>
        <taxon>Vertebrata</taxon>
        <taxon>Euteleostomi</taxon>
        <taxon>Actinopterygii</taxon>
        <taxon>Neopterygii</taxon>
        <taxon>Teleostei</taxon>
        <taxon>Ostariophysi</taxon>
        <taxon>Cypriniformes</taxon>
        <taxon>Danionidae</taxon>
        <taxon>Danioninae</taxon>
        <taxon>Danionella</taxon>
    </lineage>
</organism>
<gene>
    <name evidence="1" type="ORF">DNTS_016528</name>
</gene>
<accession>A0A553RAW5</accession>
<protein>
    <submittedName>
        <fullName evidence="1">Uncharacterized protein</fullName>
    </submittedName>
</protein>
<evidence type="ECO:0000313" key="1">
    <source>
        <dbReference type="EMBL" id="TRY99330.1"/>
    </source>
</evidence>
<sequence>MVEREESLGLAASEDLLCVNSNAKAVRPSIAAMATQQESEVDWPWDRQWLPMEDDSSVHTEHPQGSCRQTLAAVKLNEGEVCISFQIQHERTGLYCINMTQQARHLNRRFEFPVWRQSWQHNPNFKLKLQTTRGREKDRNRKEAGIVLRDGVKLISANPCVLDWPPLT</sequence>
<comment type="caution">
    <text evidence="1">The sequence shown here is derived from an EMBL/GenBank/DDBJ whole genome shotgun (WGS) entry which is preliminary data.</text>
</comment>
<proteinExistence type="predicted"/>
<evidence type="ECO:0000313" key="2">
    <source>
        <dbReference type="Proteomes" id="UP000316079"/>
    </source>
</evidence>
<name>A0A553RAW5_9TELE</name>
<dbReference type="EMBL" id="SRMA01025079">
    <property type="protein sequence ID" value="TRY99330.1"/>
    <property type="molecule type" value="Genomic_DNA"/>
</dbReference>